<name>A0A5J6WH81_MORMI</name>
<evidence type="ECO:0000313" key="7">
    <source>
        <dbReference type="EMBL" id="QFI36588.1"/>
    </source>
</evidence>
<dbReference type="RefSeq" id="WP_019440893.1">
    <property type="nucleotide sequence ID" value="NZ_ALOE01000011.1"/>
</dbReference>
<evidence type="ECO:0000313" key="8">
    <source>
        <dbReference type="Proteomes" id="UP000327424"/>
    </source>
</evidence>
<dbReference type="EMBL" id="CP044399">
    <property type="protein sequence ID" value="QFI36588.1"/>
    <property type="molecule type" value="Genomic_DNA"/>
</dbReference>
<comment type="subcellular location">
    <subcellularLocation>
        <location evidence="6">Cell membrane</location>
        <topology evidence="6">Multi-pass membrane protein</topology>
    </subcellularLocation>
    <subcellularLocation>
        <location evidence="1">Membrane</location>
    </subcellularLocation>
</comment>
<dbReference type="GO" id="GO:0005886">
    <property type="term" value="C:plasma membrane"/>
    <property type="evidence" value="ECO:0007669"/>
    <property type="project" value="UniProtKB-SubCell"/>
</dbReference>
<keyword evidence="8" id="KW-1185">Reference proteome</keyword>
<keyword evidence="5 6" id="KW-0472">Membrane</keyword>
<feature type="transmembrane region" description="Helical" evidence="6">
    <location>
        <begin position="219"/>
        <end position="238"/>
    </location>
</feature>
<proteinExistence type="inferred from homology"/>
<evidence type="ECO:0000256" key="4">
    <source>
        <dbReference type="ARBA" id="ARBA00022989"/>
    </source>
</evidence>
<dbReference type="PANTHER" id="PTHR23427">
    <property type="entry name" value="SURFEIT LOCUS PROTEIN"/>
    <property type="match status" value="1"/>
</dbReference>
<dbReference type="PROSITE" id="PS50895">
    <property type="entry name" value="SURF1"/>
    <property type="match status" value="1"/>
</dbReference>
<dbReference type="InterPro" id="IPR045214">
    <property type="entry name" value="Surf1/Surf4"/>
</dbReference>
<dbReference type="KEGG" id="mmaa:FR932_01445"/>
<keyword evidence="3 6" id="KW-0812">Transmembrane</keyword>
<dbReference type="Pfam" id="PF02104">
    <property type="entry name" value="SURF1"/>
    <property type="match status" value="1"/>
</dbReference>
<sequence>MKTHVNAIPKAKSKRKYKHPKRLIGFVAFSLVAIGICINLGLWQLARAQDKQALLDIKQIIITTLSQVTADTLHNPVSLQGYFDNKQPILLDNQTNNKRIGYHLYLPFHSDAQTILVNLGWLAASPSRQILPVIPKFTGLYHLNGTLSAPQGSPWLLGDNISTDKDNVLVVQRTAISQLQSYLGTPLKPLLLQLEPSSPVGFSKTWQITVMPPAKHTAYAVQWFALAFALSLCSGYWIKKY</sequence>
<dbReference type="PANTHER" id="PTHR23427:SF2">
    <property type="entry name" value="SURFEIT LOCUS PROTEIN 1"/>
    <property type="match status" value="1"/>
</dbReference>
<reference evidence="7 8" key="1">
    <citation type="submission" date="2019-09" db="EMBL/GenBank/DDBJ databases">
        <title>Hybrid Assembly of the complete Genome of the Deep-Sea Bacterium Moritella marina from long Nanopore and Illumina reads.</title>
        <authorList>
            <person name="Magin S."/>
            <person name="Georgoulis A."/>
            <person name="Papadimitriou K."/>
            <person name="Iliakis G."/>
            <person name="Vorgias C.E."/>
        </authorList>
    </citation>
    <scope>NUCLEOTIDE SEQUENCE [LARGE SCALE GENOMIC DNA]</scope>
    <source>
        <strain evidence="7 8">MP-1</strain>
    </source>
</reference>
<keyword evidence="6" id="KW-1003">Cell membrane</keyword>
<accession>A0A5J6WH81</accession>
<keyword evidence="4 6" id="KW-1133">Transmembrane helix</keyword>
<dbReference type="OrthoDB" id="9789940at2"/>
<protein>
    <recommendedName>
        <fullName evidence="6">SURF1-like protein</fullName>
    </recommendedName>
</protein>
<organism evidence="7 8">
    <name type="scientific">Moritella marina ATCC 15381</name>
    <dbReference type="NCBI Taxonomy" id="1202962"/>
    <lineage>
        <taxon>Bacteria</taxon>
        <taxon>Pseudomonadati</taxon>
        <taxon>Pseudomonadota</taxon>
        <taxon>Gammaproteobacteria</taxon>
        <taxon>Alteromonadales</taxon>
        <taxon>Moritellaceae</taxon>
        <taxon>Moritella</taxon>
    </lineage>
</organism>
<dbReference type="AlphaFoldDB" id="A0A5J6WH81"/>
<evidence type="ECO:0000256" key="2">
    <source>
        <dbReference type="ARBA" id="ARBA00007165"/>
    </source>
</evidence>
<evidence type="ECO:0000256" key="3">
    <source>
        <dbReference type="ARBA" id="ARBA00022692"/>
    </source>
</evidence>
<gene>
    <name evidence="7" type="ORF">FR932_01445</name>
</gene>
<evidence type="ECO:0000256" key="6">
    <source>
        <dbReference type="RuleBase" id="RU363076"/>
    </source>
</evidence>
<dbReference type="InterPro" id="IPR002994">
    <property type="entry name" value="Surf1/Shy1"/>
</dbReference>
<evidence type="ECO:0000256" key="1">
    <source>
        <dbReference type="ARBA" id="ARBA00004370"/>
    </source>
</evidence>
<dbReference type="CDD" id="cd06662">
    <property type="entry name" value="SURF1"/>
    <property type="match status" value="1"/>
</dbReference>
<dbReference type="Proteomes" id="UP000327424">
    <property type="component" value="Chromosome"/>
</dbReference>
<evidence type="ECO:0000256" key="5">
    <source>
        <dbReference type="ARBA" id="ARBA00023136"/>
    </source>
</evidence>
<feature type="transmembrane region" description="Helical" evidence="6">
    <location>
        <begin position="23"/>
        <end position="43"/>
    </location>
</feature>
<comment type="similarity">
    <text evidence="2 6">Belongs to the SURF1 family.</text>
</comment>